<dbReference type="Gene3D" id="2.60.40.1140">
    <property type="entry name" value="Collagen-binding surface protein Cna, B-type domain"/>
    <property type="match status" value="1"/>
</dbReference>
<feature type="domain" description="SDR-like Ig" evidence="8">
    <location>
        <begin position="118"/>
        <end position="203"/>
    </location>
</feature>
<feature type="compositionally biased region" description="Low complexity" evidence="6">
    <location>
        <begin position="824"/>
        <end position="843"/>
    </location>
</feature>
<evidence type="ECO:0000256" key="7">
    <source>
        <dbReference type="SAM" id="Phobius"/>
    </source>
</evidence>
<keyword evidence="7" id="KW-1133">Transmembrane helix</keyword>
<evidence type="ECO:0000313" key="10">
    <source>
        <dbReference type="EMBL" id="WIM70808.1"/>
    </source>
</evidence>
<feature type="domain" description="DUF5979" evidence="9">
    <location>
        <begin position="625"/>
        <end position="737"/>
    </location>
</feature>
<sequence length="876" mass="92492">MSIYLSSLAGRRAGLLRLIVAVVATLVLILGLIPAVAQAQNSDGEVPDVPVAEDDSTTDEVVIDDTMTDPEATVPDATPGTEPDGLAEDINDMIMPLQQTTGPVVIDRVRILESNDPIRQWERIIIGWDWSAPDGVQDGQEFSVAFPVELEITADENFALVDTDGTVGGTCVAVRATDVVTCTFNNAFVDKDDVNGTIEIRAHAETVTDVTEVSFTDSNSIEHVVELGEEGILPELIDINPEVYKQGWYEGDGITGNWQIWIPGSDLQGYSGDLVIQDDLSGLEHVYVDRGRESSVWTFTTLDDGSLQLDEKVGDLNATFDPDGQSMTITLQEPAGGWNSDHVYRVRYMTETSDGEPADFDEATTNSASVDGREVNSRIWRVSQADGTISGVDRRSFEVAKRLDAPDDVRALIPAGTMFTVEATYELNGEAQTETIQVPLDGSAAGKESLPAGTVVTLTEINLPEIPGVTFGEPRFSATNDNDENVEISADGRTATVTIIESDNVDVTLTNTADVATGEFLVTKTVTDDAGENTPEEFTINYVCDADSVDGTIVAGEENSVTVADGETAKVGDFPGGTTCRVTGEDDAEVDGYTLTINSGEAVTVVAGEQSIIEVINSYSQLGSFAVTKELGGLTGSSARDDEFELQATWTVDGVEETREFTVRAGETYTDFPDLPVGTEVTLSETAPSNTLVARWNTPAFSSNTPGAVVDNGDGTATLTIQPDSVDEATLVTVTNSANPPWWWILVPLIPIIGSSAGSSEGSSAAGSSGSSEGSSGSSTDTPDAPGTPDQPDQPDQPGQPETPEQPGTPGTPGTPDAPEKGEQPGVGKQEQGKQEQPQAQPQRTLAQTGASVLGLIALALALGVAGVFLIRRGRA</sequence>
<evidence type="ECO:0000256" key="4">
    <source>
        <dbReference type="ARBA" id="ARBA00022729"/>
    </source>
</evidence>
<keyword evidence="11" id="KW-1185">Reference proteome</keyword>
<feature type="domain" description="DUF5979" evidence="9">
    <location>
        <begin position="520"/>
        <end position="619"/>
    </location>
</feature>
<keyword evidence="7" id="KW-0472">Membrane</keyword>
<dbReference type="Proteomes" id="UP001238805">
    <property type="component" value="Chromosome"/>
</dbReference>
<dbReference type="InterPro" id="IPR046022">
    <property type="entry name" value="DUF5979"/>
</dbReference>
<accession>A0ABY8VQ72</accession>
<feature type="transmembrane region" description="Helical" evidence="7">
    <location>
        <begin position="851"/>
        <end position="871"/>
    </location>
</feature>
<keyword evidence="7" id="KW-0812">Transmembrane</keyword>
<dbReference type="Pfam" id="PF17961">
    <property type="entry name" value="Big_8"/>
    <property type="match status" value="1"/>
</dbReference>
<dbReference type="InterPro" id="IPR041171">
    <property type="entry name" value="SDR_Ig"/>
</dbReference>
<keyword evidence="4" id="KW-0732">Signal</keyword>
<dbReference type="Gene3D" id="2.60.40.1280">
    <property type="match status" value="1"/>
</dbReference>
<evidence type="ECO:0000256" key="2">
    <source>
        <dbReference type="ARBA" id="ARBA00022512"/>
    </source>
</evidence>
<dbReference type="RefSeq" id="WP_284875388.1">
    <property type="nucleotide sequence ID" value="NZ_CP126970.1"/>
</dbReference>
<feature type="region of interest" description="Disordered" evidence="6">
    <location>
        <begin position="757"/>
        <end position="846"/>
    </location>
</feature>
<gene>
    <name evidence="10" type="ORF">QP029_02995</name>
</gene>
<organism evidence="10 11">
    <name type="scientific">Corynebacterium suedekumii</name>
    <dbReference type="NCBI Taxonomy" id="3049801"/>
    <lineage>
        <taxon>Bacteria</taxon>
        <taxon>Bacillati</taxon>
        <taxon>Actinomycetota</taxon>
        <taxon>Actinomycetes</taxon>
        <taxon>Mycobacteriales</taxon>
        <taxon>Corynebacteriaceae</taxon>
        <taxon>Corynebacterium</taxon>
    </lineage>
</organism>
<dbReference type="Pfam" id="PF19407">
    <property type="entry name" value="DUF5979"/>
    <property type="match status" value="3"/>
</dbReference>
<evidence type="ECO:0000256" key="3">
    <source>
        <dbReference type="ARBA" id="ARBA00022525"/>
    </source>
</evidence>
<proteinExistence type="predicted"/>
<feature type="domain" description="DUF5979" evidence="9">
    <location>
        <begin position="397"/>
        <end position="513"/>
    </location>
</feature>
<dbReference type="InterPro" id="IPR011252">
    <property type="entry name" value="Fibrogen-bd_dom1"/>
</dbReference>
<dbReference type="EMBL" id="CP126970">
    <property type="protein sequence ID" value="WIM70808.1"/>
    <property type="molecule type" value="Genomic_DNA"/>
</dbReference>
<evidence type="ECO:0000259" key="8">
    <source>
        <dbReference type="Pfam" id="PF17961"/>
    </source>
</evidence>
<keyword evidence="2" id="KW-0134">Cell wall</keyword>
<keyword evidence="3" id="KW-0964">Secreted</keyword>
<dbReference type="InterPro" id="IPR008966">
    <property type="entry name" value="Adhesion_dom_sf"/>
</dbReference>
<comment type="subcellular location">
    <subcellularLocation>
        <location evidence="1">Secreted</location>
        <location evidence="1">Cell wall</location>
        <topology evidence="1">Peptidoglycan-anchor</topology>
    </subcellularLocation>
</comment>
<feature type="compositionally biased region" description="Low complexity" evidence="6">
    <location>
        <begin position="757"/>
        <end position="817"/>
    </location>
</feature>
<evidence type="ECO:0000256" key="5">
    <source>
        <dbReference type="ARBA" id="ARBA00023088"/>
    </source>
</evidence>
<name>A0ABY8VQ72_9CORY</name>
<protein>
    <submittedName>
        <fullName evidence="10">DUF5979 domain-containing protein</fullName>
    </submittedName>
</protein>
<reference evidence="10 11" key="1">
    <citation type="submission" date="2023-05" db="EMBL/GenBank/DDBJ databases">
        <title>Corynebacterium suedekumii sp. nov. and Corynebacterium breve sp. nov. isolated from raw cow's milk.</title>
        <authorList>
            <person name="Baer M.K."/>
            <person name="Mehl L."/>
            <person name="Hellmuth R."/>
            <person name="Marke G."/>
            <person name="Lipski A."/>
        </authorList>
    </citation>
    <scope>NUCLEOTIDE SEQUENCE [LARGE SCALE GENOMIC DNA]</scope>
    <source>
        <strain evidence="10 11">LM112</strain>
    </source>
</reference>
<evidence type="ECO:0000259" key="9">
    <source>
        <dbReference type="Pfam" id="PF19407"/>
    </source>
</evidence>
<evidence type="ECO:0000313" key="11">
    <source>
        <dbReference type="Proteomes" id="UP001238805"/>
    </source>
</evidence>
<evidence type="ECO:0000256" key="1">
    <source>
        <dbReference type="ARBA" id="ARBA00004168"/>
    </source>
</evidence>
<keyword evidence="5" id="KW-0572">Peptidoglycan-anchor</keyword>
<dbReference type="SUPFAM" id="SSF49401">
    <property type="entry name" value="Bacterial adhesins"/>
    <property type="match status" value="1"/>
</dbReference>
<evidence type="ECO:0000256" key="6">
    <source>
        <dbReference type="SAM" id="MobiDB-lite"/>
    </source>
</evidence>